<dbReference type="Proteomes" id="UP000478052">
    <property type="component" value="Unassembled WGS sequence"/>
</dbReference>
<evidence type="ECO:0000313" key="3">
    <source>
        <dbReference type="Proteomes" id="UP000478052"/>
    </source>
</evidence>
<sequence>MASKRANNLVVLANNCDNFNKVVSSDNNSNNCTKKKLTVRPNLIEELNVSKISNLYKSKQTIMEWVEDVNNLTSKDDSSKIINDHRDNKNTNYYIDKVLEECNKIESTFPVDLLSLEQNYVMENINDNHVHNAINSNIVIADINSLNNSSNKNKNGSINDNIELMSIDKLFDNDIVLSELDSYNSLILETLEFKDEISHVSGTEISMDLSDCSVGNLKKQRESIKGDSREYRDFIKHKRNSGMEYMTNKGKIVLGRKCIPLSKCRADCKIKIDLELQDKLFTNYWSTKDYNKRVSYISGLITSSNKKTQSKKECTPEKQKNRVKNFHYFVPKDVNSPVSRCTPDKRRRAEPRNKITPEVLKCVLDHINQLPSYESHYCRQETSKKYLPPYFTLQLAYNNYLKTVENPDTCSYCDRLKIQISNTNCSNEQKIILTNQQTQHHSEAEEAFTSKRNDISTSTENTCVITFDLQQCLPTPSLEFSVAFYKRQLWTYNFTVHDTVSSKSWQNKNSIIMAMCIYFLEHQENIKTIDHKFMVSGHSRMECDSDHARIEKARKRYPFPINHPHDWAKLISWAGKDKFTVIEMKQNNYFDFNSLLKSKYQIKKNEAESKTDVQDPIISSEDDNS</sequence>
<keyword evidence="3" id="KW-1185">Reference proteome</keyword>
<dbReference type="PANTHER" id="PTHR10773">
    <property type="entry name" value="DNA-DIRECTED RNA POLYMERASES I, II, AND III SUBUNIT RPABC2"/>
    <property type="match status" value="1"/>
</dbReference>
<name>A0A6G0YBX8_APHCR</name>
<organism evidence="2 3">
    <name type="scientific">Aphis craccivora</name>
    <name type="common">Cowpea aphid</name>
    <dbReference type="NCBI Taxonomy" id="307492"/>
    <lineage>
        <taxon>Eukaryota</taxon>
        <taxon>Metazoa</taxon>
        <taxon>Ecdysozoa</taxon>
        <taxon>Arthropoda</taxon>
        <taxon>Hexapoda</taxon>
        <taxon>Insecta</taxon>
        <taxon>Pterygota</taxon>
        <taxon>Neoptera</taxon>
        <taxon>Paraneoptera</taxon>
        <taxon>Hemiptera</taxon>
        <taxon>Sternorrhyncha</taxon>
        <taxon>Aphidomorpha</taxon>
        <taxon>Aphidoidea</taxon>
        <taxon>Aphididae</taxon>
        <taxon>Aphidini</taxon>
        <taxon>Aphis</taxon>
        <taxon>Aphis</taxon>
    </lineage>
</organism>
<comment type="caution">
    <text evidence="2">The sequence shown here is derived from an EMBL/GenBank/DDBJ whole genome shotgun (WGS) entry which is preliminary data.</text>
</comment>
<dbReference type="PANTHER" id="PTHR10773:SF19">
    <property type="match status" value="1"/>
</dbReference>
<dbReference type="EMBL" id="VUJU01004942">
    <property type="protein sequence ID" value="KAF0752764.1"/>
    <property type="molecule type" value="Genomic_DNA"/>
</dbReference>
<reference evidence="2 3" key="1">
    <citation type="submission" date="2019-08" db="EMBL/GenBank/DDBJ databases">
        <title>Whole genome of Aphis craccivora.</title>
        <authorList>
            <person name="Voronova N.V."/>
            <person name="Shulinski R.S."/>
            <person name="Bandarenka Y.V."/>
            <person name="Zhorov D.G."/>
            <person name="Warner D."/>
        </authorList>
    </citation>
    <scope>NUCLEOTIDE SEQUENCE [LARGE SCALE GENOMIC DNA]</scope>
    <source>
        <strain evidence="2">180601</strain>
        <tissue evidence="2">Whole Body</tissue>
    </source>
</reference>
<evidence type="ECO:0000256" key="1">
    <source>
        <dbReference type="SAM" id="MobiDB-lite"/>
    </source>
</evidence>
<proteinExistence type="predicted"/>
<evidence type="ECO:0000313" key="2">
    <source>
        <dbReference type="EMBL" id="KAF0752764.1"/>
    </source>
</evidence>
<dbReference type="AlphaFoldDB" id="A0A6G0YBX8"/>
<gene>
    <name evidence="2" type="ORF">FWK35_00015408</name>
</gene>
<feature type="region of interest" description="Disordered" evidence="1">
    <location>
        <begin position="605"/>
        <end position="625"/>
    </location>
</feature>
<protein>
    <submittedName>
        <fullName evidence="2">Uncharacterized protein</fullName>
    </submittedName>
</protein>
<dbReference type="OrthoDB" id="6627794at2759"/>
<accession>A0A6G0YBX8</accession>